<dbReference type="Pfam" id="PF04029">
    <property type="entry name" value="2-ph_phosp"/>
    <property type="match status" value="1"/>
</dbReference>
<dbReference type="InterPro" id="IPR036702">
    <property type="entry name" value="ComB-like_sf"/>
</dbReference>
<reference evidence="9" key="1">
    <citation type="submission" date="2023-07" db="EMBL/GenBank/DDBJ databases">
        <title>30 novel species of actinomycetes from the DSMZ collection.</title>
        <authorList>
            <person name="Nouioui I."/>
        </authorList>
    </citation>
    <scope>NUCLEOTIDE SEQUENCE [LARGE SCALE GENOMIC DNA]</scope>
    <source>
        <strain evidence="9">DSM 45834</strain>
    </source>
</reference>
<dbReference type="EC" id="3.1.3.71" evidence="3"/>
<gene>
    <name evidence="8" type="ORF">RM445_23685</name>
</gene>
<protein>
    <recommendedName>
        <fullName evidence="4">Probable 2-phosphosulfolactate phosphatase</fullName>
        <ecNumber evidence="3">3.1.3.71</ecNumber>
    </recommendedName>
</protein>
<evidence type="ECO:0000256" key="5">
    <source>
        <dbReference type="ARBA" id="ARBA00022801"/>
    </source>
</evidence>
<evidence type="ECO:0000256" key="3">
    <source>
        <dbReference type="ARBA" id="ARBA00012953"/>
    </source>
</evidence>
<dbReference type="InterPro" id="IPR005238">
    <property type="entry name" value="ComB-like"/>
</dbReference>
<name>A0ABU2NEZ2_9PSEU</name>
<dbReference type="Proteomes" id="UP001183202">
    <property type="component" value="Unassembled WGS sequence"/>
</dbReference>
<dbReference type="PANTHER" id="PTHR37311:SF1">
    <property type="entry name" value="2-PHOSPHOSULFOLACTATE PHOSPHATASE-RELATED"/>
    <property type="match status" value="1"/>
</dbReference>
<sequence>MLDAHRQAGSALRLEWGPTGAAAIGRGCDVAVVVDVLSFTTTATVAADRGVSVLPYRWGDDGARAIAAAHGATLAVGRSRARPGEVSLSPGSVREARDLHRLVLPSPNGSTISAELAGEVPAVVAVSLRNRRAVAAWLLERSDLRVAVVCSGERWPDGSLRPAVEDLWGGGALVDLLMQGGWRDVTPEAAAAAAAFRSVEPDVGAALRACASGRELMDAGYPVDVEIAAELDRSRSVPVLREGAFVAK</sequence>
<organism evidence="8 9">
    <name type="scientific">Pseudonocardia charpentierae</name>
    <dbReference type="NCBI Taxonomy" id="3075545"/>
    <lineage>
        <taxon>Bacteria</taxon>
        <taxon>Bacillati</taxon>
        <taxon>Actinomycetota</taxon>
        <taxon>Actinomycetes</taxon>
        <taxon>Pseudonocardiales</taxon>
        <taxon>Pseudonocardiaceae</taxon>
        <taxon>Pseudonocardia</taxon>
    </lineage>
</organism>
<comment type="similarity">
    <text evidence="2">Belongs to the ComB family.</text>
</comment>
<evidence type="ECO:0000256" key="4">
    <source>
        <dbReference type="ARBA" id="ARBA00021948"/>
    </source>
</evidence>
<evidence type="ECO:0000256" key="6">
    <source>
        <dbReference type="ARBA" id="ARBA00022842"/>
    </source>
</evidence>
<comment type="cofactor">
    <cofactor evidence="1">
        <name>Mg(2+)</name>
        <dbReference type="ChEBI" id="CHEBI:18420"/>
    </cofactor>
</comment>
<comment type="catalytic activity">
    <reaction evidence="7">
        <text>(2R)-O-phospho-3-sulfolactate + H2O = (2R)-3-sulfolactate + phosphate</text>
        <dbReference type="Rhea" id="RHEA:23416"/>
        <dbReference type="ChEBI" id="CHEBI:15377"/>
        <dbReference type="ChEBI" id="CHEBI:15597"/>
        <dbReference type="ChEBI" id="CHEBI:43474"/>
        <dbReference type="ChEBI" id="CHEBI:58738"/>
        <dbReference type="EC" id="3.1.3.71"/>
    </reaction>
</comment>
<evidence type="ECO:0000313" key="8">
    <source>
        <dbReference type="EMBL" id="MDT0352532.1"/>
    </source>
</evidence>
<dbReference type="SUPFAM" id="SSF142823">
    <property type="entry name" value="ComB-like"/>
    <property type="match status" value="1"/>
</dbReference>
<proteinExistence type="inferred from homology"/>
<evidence type="ECO:0000256" key="1">
    <source>
        <dbReference type="ARBA" id="ARBA00001946"/>
    </source>
</evidence>
<keyword evidence="6" id="KW-0460">Magnesium</keyword>
<evidence type="ECO:0000256" key="7">
    <source>
        <dbReference type="ARBA" id="ARBA00033711"/>
    </source>
</evidence>
<accession>A0ABU2NEZ2</accession>
<dbReference type="EMBL" id="JAVREJ010000019">
    <property type="protein sequence ID" value="MDT0352532.1"/>
    <property type="molecule type" value="Genomic_DNA"/>
</dbReference>
<evidence type="ECO:0000313" key="9">
    <source>
        <dbReference type="Proteomes" id="UP001183202"/>
    </source>
</evidence>
<comment type="caution">
    <text evidence="8">The sequence shown here is derived from an EMBL/GenBank/DDBJ whole genome shotgun (WGS) entry which is preliminary data.</text>
</comment>
<dbReference type="Gene3D" id="3.90.1560.10">
    <property type="entry name" value="ComB-like"/>
    <property type="match status" value="1"/>
</dbReference>
<keyword evidence="9" id="KW-1185">Reference proteome</keyword>
<evidence type="ECO:0000256" key="2">
    <source>
        <dbReference type="ARBA" id="ARBA00009997"/>
    </source>
</evidence>
<keyword evidence="5" id="KW-0378">Hydrolase</keyword>
<dbReference type="RefSeq" id="WP_311559040.1">
    <property type="nucleotide sequence ID" value="NZ_JAVREJ010000019.1"/>
</dbReference>
<dbReference type="PANTHER" id="PTHR37311">
    <property type="entry name" value="2-PHOSPHOSULFOLACTATE PHOSPHATASE-RELATED"/>
    <property type="match status" value="1"/>
</dbReference>